<dbReference type="Gene3D" id="3.40.1160.10">
    <property type="entry name" value="Acetylglutamate kinase-like"/>
    <property type="match status" value="1"/>
</dbReference>
<dbReference type="EMBL" id="AP028214">
    <property type="protein sequence ID" value="BEI91090.1"/>
    <property type="molecule type" value="Genomic_DNA"/>
</dbReference>
<proteinExistence type="inferred from homology"/>
<evidence type="ECO:0000256" key="7">
    <source>
        <dbReference type="SAM" id="MobiDB-lite"/>
    </source>
</evidence>
<gene>
    <name evidence="10" type="primary">PRO1</name>
    <name evidence="10" type="ORF">CcaverHIS019_0311600</name>
</gene>
<keyword evidence="4" id="KW-0547">Nucleotide-binding</keyword>
<dbReference type="InterPro" id="IPR036393">
    <property type="entry name" value="AceGlu_kinase-like_sf"/>
</dbReference>
<dbReference type="Gene3D" id="2.30.130.10">
    <property type="entry name" value="PUA domain"/>
    <property type="match status" value="2"/>
</dbReference>
<dbReference type="InterPro" id="IPR001057">
    <property type="entry name" value="Glu/AcGlu_kinase"/>
</dbReference>
<feature type="region of interest" description="Disordered" evidence="7">
    <location>
        <begin position="405"/>
        <end position="424"/>
    </location>
</feature>
<dbReference type="PANTHER" id="PTHR43654:SF3">
    <property type="entry name" value="GLUTAMATE 5-KINASE"/>
    <property type="match status" value="1"/>
</dbReference>
<dbReference type="GO" id="GO:0003723">
    <property type="term" value="F:RNA binding"/>
    <property type="evidence" value="ECO:0007669"/>
    <property type="project" value="InterPro"/>
</dbReference>
<dbReference type="InterPro" id="IPR036974">
    <property type="entry name" value="PUA_sf"/>
</dbReference>
<organism evidence="10 11">
    <name type="scientific">Cutaneotrichosporon cavernicola</name>
    <dbReference type="NCBI Taxonomy" id="279322"/>
    <lineage>
        <taxon>Eukaryota</taxon>
        <taxon>Fungi</taxon>
        <taxon>Dikarya</taxon>
        <taxon>Basidiomycota</taxon>
        <taxon>Agaricomycotina</taxon>
        <taxon>Tremellomycetes</taxon>
        <taxon>Trichosporonales</taxon>
        <taxon>Trichosporonaceae</taxon>
        <taxon>Cutaneotrichosporon</taxon>
    </lineage>
</organism>
<dbReference type="InterPro" id="IPR019797">
    <property type="entry name" value="Glutamate_5-kinase_CS"/>
</dbReference>
<dbReference type="PROSITE" id="PS50890">
    <property type="entry name" value="PUA"/>
    <property type="match status" value="1"/>
</dbReference>
<dbReference type="NCBIfam" id="TIGR01027">
    <property type="entry name" value="proB"/>
    <property type="match status" value="1"/>
</dbReference>
<keyword evidence="5" id="KW-0418">Kinase</keyword>
<evidence type="ECO:0000256" key="3">
    <source>
        <dbReference type="ARBA" id="ARBA00022679"/>
    </source>
</evidence>
<dbReference type="InterPro" id="IPR002478">
    <property type="entry name" value="PUA"/>
</dbReference>
<dbReference type="GO" id="GO:1901607">
    <property type="term" value="P:alpha-amino acid biosynthetic process"/>
    <property type="evidence" value="ECO:0007669"/>
    <property type="project" value="UniProtKB-ARBA"/>
</dbReference>
<dbReference type="PROSITE" id="PS00902">
    <property type="entry name" value="GLUTAMATE_5_KINASE"/>
    <property type="match status" value="1"/>
</dbReference>
<dbReference type="InterPro" id="IPR005715">
    <property type="entry name" value="Glu_5kinase/COase_Synthase"/>
</dbReference>
<dbReference type="SUPFAM" id="SSF88697">
    <property type="entry name" value="PUA domain-like"/>
    <property type="match status" value="1"/>
</dbReference>
<dbReference type="FunFam" id="3.40.1160.10:FF:000045">
    <property type="entry name" value="Glutamate 5-kinase, variant"/>
    <property type="match status" value="1"/>
</dbReference>
<keyword evidence="11" id="KW-1185">Reference proteome</keyword>
<dbReference type="FunFam" id="3.40.1160.10:FF:000041">
    <property type="entry name" value="Glutamate 5-kinase, putative"/>
    <property type="match status" value="1"/>
</dbReference>
<dbReference type="GO" id="GO:0005524">
    <property type="term" value="F:ATP binding"/>
    <property type="evidence" value="ECO:0007669"/>
    <property type="project" value="UniProtKB-KW"/>
</dbReference>
<protein>
    <recommendedName>
        <fullName evidence="12">Glutamate 5-kinase</fullName>
    </recommendedName>
</protein>
<feature type="compositionally biased region" description="Low complexity" evidence="7">
    <location>
        <begin position="17"/>
        <end position="45"/>
    </location>
</feature>
<dbReference type="RefSeq" id="XP_060456355.1">
    <property type="nucleotide sequence ID" value="XM_060599686.1"/>
</dbReference>
<name>A0AA48L352_9TREE</name>
<dbReference type="HAMAP" id="MF_00456">
    <property type="entry name" value="ProB"/>
    <property type="match status" value="1"/>
</dbReference>
<keyword evidence="3" id="KW-0808">Transferase</keyword>
<dbReference type="CDD" id="cd04242">
    <property type="entry name" value="AAK_G5K_ProB"/>
    <property type="match status" value="1"/>
</dbReference>
<dbReference type="Pfam" id="PF01472">
    <property type="entry name" value="PUA"/>
    <property type="match status" value="1"/>
</dbReference>
<dbReference type="InterPro" id="IPR001048">
    <property type="entry name" value="Asp/Glu/Uridylate_kinase"/>
</dbReference>
<reference evidence="10" key="1">
    <citation type="journal article" date="2023" name="BMC Genomics">
        <title>Chromosome-level genome assemblies of Cutaneotrichosporon spp. (Trichosporonales, Basidiomycota) reveal imbalanced evolution between nucleotide sequences and chromosome synteny.</title>
        <authorList>
            <person name="Kobayashi Y."/>
            <person name="Kayamori A."/>
            <person name="Aoki K."/>
            <person name="Shiwa Y."/>
            <person name="Matsutani M."/>
            <person name="Fujita N."/>
            <person name="Sugita T."/>
            <person name="Iwasaki W."/>
            <person name="Tanaka N."/>
            <person name="Takashima M."/>
        </authorList>
    </citation>
    <scope>NUCLEOTIDE SEQUENCE</scope>
    <source>
        <strain evidence="10">HIS019</strain>
    </source>
</reference>
<evidence type="ECO:0000256" key="2">
    <source>
        <dbReference type="ARBA" id="ARBA00022650"/>
    </source>
</evidence>
<dbReference type="InterPro" id="IPR041739">
    <property type="entry name" value="G5K_ProB"/>
</dbReference>
<sequence>MASSNPSQHLQQDMGKPTVTIATPTPTKTSRSQSRSRPNTRPSSPDNGNGSAISKSKTPTMTIVIKLGTSSIVAAKPPYPPRLQLLSSVVETVVKLRAQGHRVVLVSSGAIGVGLRHMGLKDRGKGLSRKQALAAIGQGQLIALWDNLFAQLDQPIAQILLTRADISDRTRYLNAQNTFSELLNMGVVPIVNENDTVSVSEIKFGDNDTLSAISSNIVHADYLFLLTDVDCMYTDNPRVNPNAKAVRVVKDVTEIRKQVSTATLGTSLGTGGMETKLIAAELATAAGVTTVVMNSTKVEDIFGIISSGPGPNRNADATEHLETGPLCTRFLRHAKALKDRKWWIAHGLHSAGTVVIDEGAYRAVGRRESGGRLLPAGVVRVEGPFASHQAVRIVVRRKKRFPPPPLLTYPESEAVTPSRMSPDGGPSSMDMDYMASPLAKTVITAAAASIGSVGSVGSVGSSPDSAPQPGTPLIYPTLSLSSSVASLDPLSRTAPTSPAMRAVTDRLAVTSITGELQSNDADVGAAVASAAAAVNATPVEDEWEEVEVGKGLAQYNSLEIERIKGMKSRHIEQVLGYSESEHVVDSIALL</sequence>
<dbReference type="GO" id="GO:0005829">
    <property type="term" value="C:cytosol"/>
    <property type="evidence" value="ECO:0007669"/>
    <property type="project" value="TreeGrafter"/>
</dbReference>
<dbReference type="PANTHER" id="PTHR43654">
    <property type="entry name" value="GLUTAMATE 5-KINASE"/>
    <property type="match status" value="1"/>
</dbReference>
<accession>A0AA48L352</accession>
<keyword evidence="6" id="KW-0067">ATP-binding</keyword>
<dbReference type="GO" id="GO:0004349">
    <property type="term" value="F:glutamate 5-kinase activity"/>
    <property type="evidence" value="ECO:0007669"/>
    <property type="project" value="InterPro"/>
</dbReference>
<dbReference type="CDD" id="cd21157">
    <property type="entry name" value="PUA_G5K"/>
    <property type="match status" value="1"/>
</dbReference>
<evidence type="ECO:0000256" key="5">
    <source>
        <dbReference type="ARBA" id="ARBA00022777"/>
    </source>
</evidence>
<keyword evidence="2" id="KW-0641">Proline biosynthesis</keyword>
<dbReference type="PRINTS" id="PR00474">
    <property type="entry name" value="GLU5KINASE"/>
</dbReference>
<evidence type="ECO:0000259" key="8">
    <source>
        <dbReference type="Pfam" id="PF00696"/>
    </source>
</evidence>
<evidence type="ECO:0000256" key="1">
    <source>
        <dbReference type="ARBA" id="ARBA00022605"/>
    </source>
</evidence>
<dbReference type="Proteomes" id="UP001233271">
    <property type="component" value="Chromosome 3"/>
</dbReference>
<evidence type="ECO:0000256" key="4">
    <source>
        <dbReference type="ARBA" id="ARBA00022741"/>
    </source>
</evidence>
<feature type="region of interest" description="Disordered" evidence="7">
    <location>
        <begin position="1"/>
        <end position="55"/>
    </location>
</feature>
<feature type="domain" description="PUA" evidence="9">
    <location>
        <begin position="352"/>
        <end position="396"/>
    </location>
</feature>
<evidence type="ECO:0008006" key="12">
    <source>
        <dbReference type="Google" id="ProtNLM"/>
    </source>
</evidence>
<dbReference type="SUPFAM" id="SSF53633">
    <property type="entry name" value="Carbamate kinase-like"/>
    <property type="match status" value="1"/>
</dbReference>
<dbReference type="Pfam" id="PF00696">
    <property type="entry name" value="AA_kinase"/>
    <property type="match status" value="1"/>
</dbReference>
<feature type="domain" description="Aspartate/glutamate/uridylate kinase" evidence="8">
    <location>
        <begin position="61"/>
        <end position="293"/>
    </location>
</feature>
<evidence type="ECO:0000313" key="10">
    <source>
        <dbReference type="EMBL" id="BEI91090.1"/>
    </source>
</evidence>
<dbReference type="InterPro" id="IPR015947">
    <property type="entry name" value="PUA-like_sf"/>
</dbReference>
<dbReference type="KEGG" id="ccac:CcaHIS019_0311600"/>
<evidence type="ECO:0000313" key="11">
    <source>
        <dbReference type="Proteomes" id="UP001233271"/>
    </source>
</evidence>
<dbReference type="GeneID" id="85494960"/>
<feature type="compositionally biased region" description="Polar residues" evidence="7">
    <location>
        <begin position="1"/>
        <end position="11"/>
    </location>
</feature>
<evidence type="ECO:0000259" key="9">
    <source>
        <dbReference type="Pfam" id="PF01472"/>
    </source>
</evidence>
<evidence type="ECO:0000256" key="6">
    <source>
        <dbReference type="ARBA" id="ARBA00022840"/>
    </source>
</evidence>
<feature type="compositionally biased region" description="Polar residues" evidence="7">
    <location>
        <begin position="46"/>
        <end position="55"/>
    </location>
</feature>
<keyword evidence="1" id="KW-0028">Amino-acid biosynthesis</keyword>
<dbReference type="AlphaFoldDB" id="A0AA48L352"/>